<dbReference type="EMBL" id="JACHJJ010000015">
    <property type="protein sequence ID" value="MBB5965108.1"/>
    <property type="molecule type" value="Genomic_DNA"/>
</dbReference>
<feature type="domain" description="AB hydrolase-1" evidence="2">
    <location>
        <begin position="25"/>
        <end position="270"/>
    </location>
</feature>
<dbReference type="RefSeq" id="WP_184944260.1">
    <property type="nucleotide sequence ID" value="NZ_BAAAWZ010000001.1"/>
</dbReference>
<dbReference type="AlphaFoldDB" id="A0A841D9W4"/>
<dbReference type="PANTHER" id="PTHR43329">
    <property type="entry name" value="EPOXIDE HYDROLASE"/>
    <property type="match status" value="1"/>
</dbReference>
<protein>
    <submittedName>
        <fullName evidence="3">Pimeloyl-ACP methyl ester carboxylesterase</fullName>
    </submittedName>
</protein>
<dbReference type="InterPro" id="IPR000639">
    <property type="entry name" value="Epox_hydrolase-like"/>
</dbReference>
<dbReference type="InterPro" id="IPR029058">
    <property type="entry name" value="AB_hydrolase_fold"/>
</dbReference>
<evidence type="ECO:0000256" key="1">
    <source>
        <dbReference type="ARBA" id="ARBA00022801"/>
    </source>
</evidence>
<dbReference type="Proteomes" id="UP000562352">
    <property type="component" value="Unassembled WGS sequence"/>
</dbReference>
<evidence type="ECO:0000313" key="3">
    <source>
        <dbReference type="EMBL" id="MBB5965108.1"/>
    </source>
</evidence>
<gene>
    <name evidence="3" type="ORF">FHS22_004394</name>
</gene>
<dbReference type="Pfam" id="PF00561">
    <property type="entry name" value="Abhydrolase_1"/>
    <property type="match status" value="1"/>
</dbReference>
<dbReference type="InterPro" id="IPR000073">
    <property type="entry name" value="AB_hydrolase_1"/>
</dbReference>
<proteinExistence type="predicted"/>
<accession>A0A841D9W4</accession>
<dbReference type="PRINTS" id="PR00412">
    <property type="entry name" value="EPOXHYDRLASE"/>
</dbReference>
<sequence length="283" mass="30195">MEIRTVTANGVDFAYLEMGQGPLALCLHGFPDTAHTWRHLLPELAGRGYRAVAPFMRGYAPTSVPADGAYEPGALVADACALHEALGGDGDAVLIGHDWGAFPAYGAPAFAPARWRRAVAMAVPPPAATISSFFAYEQLKRSFYIFLFQTPLAETAASQEGFLEGLWRDWSPGYDAAEDVAEVRRSLADPANLAAAIGYYRAMLGAVPPTGRYAAEQAATGGDVPILYLHGEDDGCLDPGLAATAPEFLPPGSRTGLVADAGHFLHLERPKEVNNLILDWLAR</sequence>
<organism evidence="3 4">
    <name type="scientific">Planomonospora venezuelensis</name>
    <dbReference type="NCBI Taxonomy" id="1999"/>
    <lineage>
        <taxon>Bacteria</taxon>
        <taxon>Bacillati</taxon>
        <taxon>Actinomycetota</taxon>
        <taxon>Actinomycetes</taxon>
        <taxon>Streptosporangiales</taxon>
        <taxon>Streptosporangiaceae</taxon>
        <taxon>Planomonospora</taxon>
    </lineage>
</organism>
<dbReference type="GO" id="GO:0016787">
    <property type="term" value="F:hydrolase activity"/>
    <property type="evidence" value="ECO:0007669"/>
    <property type="project" value="UniProtKB-KW"/>
</dbReference>
<keyword evidence="4" id="KW-1185">Reference proteome</keyword>
<reference evidence="3 4" key="1">
    <citation type="submission" date="2020-08" db="EMBL/GenBank/DDBJ databases">
        <title>Genomic Encyclopedia of Type Strains, Phase III (KMG-III): the genomes of soil and plant-associated and newly described type strains.</title>
        <authorList>
            <person name="Whitman W."/>
        </authorList>
    </citation>
    <scope>NUCLEOTIDE SEQUENCE [LARGE SCALE GENOMIC DNA]</scope>
    <source>
        <strain evidence="3 4">CECT 3303</strain>
    </source>
</reference>
<name>A0A841D9W4_PLAVE</name>
<dbReference type="Gene3D" id="3.40.50.1820">
    <property type="entry name" value="alpha/beta hydrolase"/>
    <property type="match status" value="1"/>
</dbReference>
<evidence type="ECO:0000313" key="4">
    <source>
        <dbReference type="Proteomes" id="UP000562352"/>
    </source>
</evidence>
<comment type="caution">
    <text evidence="3">The sequence shown here is derived from an EMBL/GenBank/DDBJ whole genome shotgun (WGS) entry which is preliminary data.</text>
</comment>
<evidence type="ECO:0000259" key="2">
    <source>
        <dbReference type="Pfam" id="PF00561"/>
    </source>
</evidence>
<keyword evidence="1" id="KW-0378">Hydrolase</keyword>
<dbReference type="SUPFAM" id="SSF53474">
    <property type="entry name" value="alpha/beta-Hydrolases"/>
    <property type="match status" value="1"/>
</dbReference>